<dbReference type="Pfam" id="PF00487">
    <property type="entry name" value="FA_desaturase"/>
    <property type="match status" value="1"/>
</dbReference>
<evidence type="ECO:0000256" key="10">
    <source>
        <dbReference type="ARBA" id="ARBA00023004"/>
    </source>
</evidence>
<dbReference type="GO" id="GO:0006636">
    <property type="term" value="P:unsaturated fatty acid biosynthetic process"/>
    <property type="evidence" value="ECO:0007669"/>
    <property type="project" value="InterPro"/>
</dbReference>
<dbReference type="InterPro" id="IPR009160">
    <property type="entry name" value="Acyl-CoA_deSatase_haem/ster-bd"/>
</dbReference>
<dbReference type="PROSITE" id="PS50255">
    <property type="entry name" value="CYTOCHROME_B5_2"/>
    <property type="match status" value="1"/>
</dbReference>
<dbReference type="PIRSF" id="PIRSF000345">
    <property type="entry name" value="OLE1"/>
    <property type="match status" value="1"/>
</dbReference>
<evidence type="ECO:0000256" key="6">
    <source>
        <dbReference type="ARBA" id="ARBA00022723"/>
    </source>
</evidence>
<evidence type="ECO:0000256" key="7">
    <source>
        <dbReference type="ARBA" id="ARBA00022832"/>
    </source>
</evidence>
<sequence>MLSVKDIAWENAIVLTVTPMLALYGLSTVKLQLATFWWAFVYYVFTGIGITAGYHRYWSHRSYDATRLWQLILFAAGTGAVEGSVKWWCRGHRVHHRFTDTDKDPYNAKRGLLWAHIGWMIVKQEKKAKVDISDLTADPLIRIQHDYYLLFALFWGFVFPTLVAGLLWGDWVGVHHATFCINSLAHYLGENTFDDRRTPKDNMITALVTFGEGYHNFHHEFPSDYRNAIQWHQYDPTKWTIWVASLVGLTYNLKIFPSNEIEKGRVYMQEKKIAEIKKSLNYGKPLQDLPVLTFEEVKTTISETGKKLLIISGVVYDVTDFMKDHPGGIGFLKASIGRDVTSSFNGGVYDHANAARNLMQGFRFATLKGAVPEEETSVEDY</sequence>
<feature type="transmembrane region" description="Helical" evidence="14">
    <location>
        <begin position="12"/>
        <end position="29"/>
    </location>
</feature>
<keyword evidence="4" id="KW-0349">Heme</keyword>
<name>A0AAD5SZ76_9FUNG</name>
<evidence type="ECO:0000256" key="12">
    <source>
        <dbReference type="ARBA" id="ARBA00023136"/>
    </source>
</evidence>
<keyword evidence="8 14" id="KW-1133">Transmembrane helix</keyword>
<keyword evidence="9" id="KW-0560">Oxidoreductase</keyword>
<dbReference type="GO" id="GO:0020037">
    <property type="term" value="F:heme binding"/>
    <property type="evidence" value="ECO:0007669"/>
    <property type="project" value="InterPro"/>
</dbReference>
<evidence type="ECO:0000256" key="14">
    <source>
        <dbReference type="SAM" id="Phobius"/>
    </source>
</evidence>
<dbReference type="GO" id="GO:0004768">
    <property type="term" value="F:stearoyl-CoA 9-desaturase activity"/>
    <property type="evidence" value="ECO:0007669"/>
    <property type="project" value="InterPro"/>
</dbReference>
<keyword evidence="10" id="KW-0408">Iron</keyword>
<keyword evidence="5 14" id="KW-0812">Transmembrane</keyword>
<gene>
    <name evidence="16" type="ORF">HK100_001035</name>
</gene>
<evidence type="ECO:0000256" key="1">
    <source>
        <dbReference type="ARBA" id="ARBA00004141"/>
    </source>
</evidence>
<organism evidence="16 17">
    <name type="scientific">Physocladia obscura</name>
    <dbReference type="NCBI Taxonomy" id="109957"/>
    <lineage>
        <taxon>Eukaryota</taxon>
        <taxon>Fungi</taxon>
        <taxon>Fungi incertae sedis</taxon>
        <taxon>Chytridiomycota</taxon>
        <taxon>Chytridiomycota incertae sedis</taxon>
        <taxon>Chytridiomycetes</taxon>
        <taxon>Chytridiales</taxon>
        <taxon>Chytriomycetaceae</taxon>
        <taxon>Physocladia</taxon>
    </lineage>
</organism>
<dbReference type="PANTHER" id="PTHR11351:SF31">
    <property type="entry name" value="DESATURASE 1, ISOFORM A-RELATED"/>
    <property type="match status" value="1"/>
</dbReference>
<dbReference type="SMART" id="SM01117">
    <property type="entry name" value="Cyt-b5"/>
    <property type="match status" value="1"/>
</dbReference>
<dbReference type="GO" id="GO:0005789">
    <property type="term" value="C:endoplasmic reticulum membrane"/>
    <property type="evidence" value="ECO:0007669"/>
    <property type="project" value="TreeGrafter"/>
</dbReference>
<feature type="domain" description="Cytochrome b5 heme-binding" evidence="15">
    <location>
        <begin position="289"/>
        <end position="368"/>
    </location>
</feature>
<dbReference type="InterPro" id="IPR001199">
    <property type="entry name" value="Cyt_B5-like_heme/steroid-bd"/>
</dbReference>
<dbReference type="GO" id="GO:0005506">
    <property type="term" value="F:iron ion binding"/>
    <property type="evidence" value="ECO:0007669"/>
    <property type="project" value="TreeGrafter"/>
</dbReference>
<dbReference type="Gene3D" id="3.10.120.10">
    <property type="entry name" value="Cytochrome b5-like heme/steroid binding domain"/>
    <property type="match status" value="1"/>
</dbReference>
<dbReference type="InterPro" id="IPR015876">
    <property type="entry name" value="Acyl-CoA_DS"/>
</dbReference>
<accession>A0AAD5SZ76</accession>
<comment type="caution">
    <text evidence="16">The sequence shown here is derived from an EMBL/GenBank/DDBJ whole genome shotgun (WGS) entry which is preliminary data.</text>
</comment>
<comment type="subcellular location">
    <subcellularLocation>
        <location evidence="1">Membrane</location>
        <topology evidence="1">Multi-pass membrane protein</topology>
    </subcellularLocation>
</comment>
<comment type="similarity">
    <text evidence="2">Belongs to the fatty acid desaturase type 1 family.</text>
</comment>
<evidence type="ECO:0000313" key="16">
    <source>
        <dbReference type="EMBL" id="KAJ3116549.1"/>
    </source>
</evidence>
<keyword evidence="6" id="KW-0479">Metal-binding</keyword>
<keyword evidence="11" id="KW-0443">Lipid metabolism</keyword>
<evidence type="ECO:0000256" key="13">
    <source>
        <dbReference type="ARBA" id="ARBA00023160"/>
    </source>
</evidence>
<evidence type="ECO:0000256" key="2">
    <source>
        <dbReference type="ARBA" id="ARBA00009295"/>
    </source>
</evidence>
<dbReference type="InterPro" id="IPR001522">
    <property type="entry name" value="FADS-1_CS"/>
</dbReference>
<evidence type="ECO:0000256" key="8">
    <source>
        <dbReference type="ARBA" id="ARBA00022989"/>
    </source>
</evidence>
<evidence type="ECO:0000313" key="17">
    <source>
        <dbReference type="Proteomes" id="UP001211907"/>
    </source>
</evidence>
<dbReference type="EMBL" id="JADGJH010001222">
    <property type="protein sequence ID" value="KAJ3116549.1"/>
    <property type="molecule type" value="Genomic_DNA"/>
</dbReference>
<dbReference type="InterPro" id="IPR005804">
    <property type="entry name" value="FA_desaturase_dom"/>
</dbReference>
<dbReference type="PRINTS" id="PR00075">
    <property type="entry name" value="FACDDSATRASE"/>
</dbReference>
<proteinExistence type="inferred from homology"/>
<evidence type="ECO:0000256" key="3">
    <source>
        <dbReference type="ARBA" id="ARBA00022516"/>
    </source>
</evidence>
<dbReference type="Proteomes" id="UP001211907">
    <property type="component" value="Unassembled WGS sequence"/>
</dbReference>
<dbReference type="AlphaFoldDB" id="A0AAD5SZ76"/>
<dbReference type="PROSITE" id="PS00476">
    <property type="entry name" value="FATTY_ACID_DESATUR_1"/>
    <property type="match status" value="1"/>
</dbReference>
<protein>
    <recommendedName>
        <fullName evidence="15">Cytochrome b5 heme-binding domain-containing protein</fullName>
    </recommendedName>
</protein>
<feature type="transmembrane region" description="Helical" evidence="14">
    <location>
        <begin position="147"/>
        <end position="168"/>
    </location>
</feature>
<evidence type="ECO:0000256" key="9">
    <source>
        <dbReference type="ARBA" id="ARBA00023002"/>
    </source>
</evidence>
<evidence type="ECO:0000256" key="4">
    <source>
        <dbReference type="ARBA" id="ARBA00022617"/>
    </source>
</evidence>
<dbReference type="PROSITE" id="PS00191">
    <property type="entry name" value="CYTOCHROME_B5_1"/>
    <property type="match status" value="1"/>
</dbReference>
<dbReference type="InterPro" id="IPR018506">
    <property type="entry name" value="Cyt_B5_heme-BS"/>
</dbReference>
<evidence type="ECO:0000259" key="15">
    <source>
        <dbReference type="PROSITE" id="PS50255"/>
    </source>
</evidence>
<feature type="transmembrane region" description="Helical" evidence="14">
    <location>
        <begin position="36"/>
        <end position="56"/>
    </location>
</feature>
<keyword evidence="7" id="KW-0276">Fatty acid metabolism</keyword>
<dbReference type="Pfam" id="PF00173">
    <property type="entry name" value="Cyt-b5"/>
    <property type="match status" value="1"/>
</dbReference>
<evidence type="ECO:0000256" key="5">
    <source>
        <dbReference type="ARBA" id="ARBA00022692"/>
    </source>
</evidence>
<dbReference type="PANTHER" id="PTHR11351">
    <property type="entry name" value="ACYL-COA DESATURASE"/>
    <property type="match status" value="1"/>
</dbReference>
<dbReference type="PRINTS" id="PR00363">
    <property type="entry name" value="CYTOCHROMEB5"/>
</dbReference>
<evidence type="ECO:0000256" key="11">
    <source>
        <dbReference type="ARBA" id="ARBA00023098"/>
    </source>
</evidence>
<keyword evidence="13" id="KW-0275">Fatty acid biosynthesis</keyword>
<keyword evidence="3" id="KW-0444">Lipid biosynthesis</keyword>
<dbReference type="CDD" id="cd03505">
    <property type="entry name" value="Delta9-FADS-like"/>
    <property type="match status" value="1"/>
</dbReference>
<dbReference type="SUPFAM" id="SSF55856">
    <property type="entry name" value="Cytochrome b5-like heme/steroid binding domain"/>
    <property type="match status" value="1"/>
</dbReference>
<reference evidence="16" key="1">
    <citation type="submission" date="2020-05" db="EMBL/GenBank/DDBJ databases">
        <title>Phylogenomic resolution of chytrid fungi.</title>
        <authorList>
            <person name="Stajich J.E."/>
            <person name="Amses K."/>
            <person name="Simmons R."/>
            <person name="Seto K."/>
            <person name="Myers J."/>
            <person name="Bonds A."/>
            <person name="Quandt C.A."/>
            <person name="Barry K."/>
            <person name="Liu P."/>
            <person name="Grigoriev I."/>
            <person name="Longcore J.E."/>
            <person name="James T.Y."/>
        </authorList>
    </citation>
    <scope>NUCLEOTIDE SEQUENCE</scope>
    <source>
        <strain evidence="16">JEL0513</strain>
    </source>
</reference>
<dbReference type="InterPro" id="IPR036400">
    <property type="entry name" value="Cyt_B5-like_heme/steroid_sf"/>
</dbReference>
<keyword evidence="17" id="KW-1185">Reference proteome</keyword>
<keyword evidence="12 14" id="KW-0472">Membrane</keyword>